<dbReference type="Proteomes" id="UP000610373">
    <property type="component" value="Unassembled WGS sequence"/>
</dbReference>
<reference evidence="2" key="1">
    <citation type="submission" date="2020-10" db="EMBL/GenBank/DDBJ databases">
        <authorList>
            <person name="Hahn C.J."/>
            <person name="Laso-Perez R."/>
            <person name="Vulcano F."/>
            <person name="Vaziourakis K.-M."/>
            <person name="Stokke R."/>
            <person name="Steen I.H."/>
            <person name="Teske A."/>
            <person name="Boetius A."/>
            <person name="Liebeke M."/>
            <person name="Amann R."/>
            <person name="Knittel K."/>
        </authorList>
    </citation>
    <scope>NUCLEOTIDE SEQUENCE</scope>
    <source>
        <strain evidence="2">Gfbio:e3339647-f889-4370-9287-4fb5cb688e4c:AG392O15_GoMArc1</strain>
    </source>
</reference>
<accession>A0A811TA59</accession>
<sequence>MEKIKIEPKEFWDDKKWAEKNYPDLQEKYPDKWVAIVDKKVAAAGKSLKNTELEAEHKTGVPKARIPVLFIEGEVNILFE</sequence>
<proteinExistence type="predicted"/>
<protein>
    <recommendedName>
        <fullName evidence="1">DUF5678 domain-containing protein</fullName>
    </recommendedName>
</protein>
<evidence type="ECO:0000259" key="1">
    <source>
        <dbReference type="Pfam" id="PF18929"/>
    </source>
</evidence>
<organism evidence="2 3">
    <name type="scientific">Candidatus Argoarchaeum ethanivorans</name>
    <dbReference type="NCBI Taxonomy" id="2608793"/>
    <lineage>
        <taxon>Archaea</taxon>
        <taxon>Methanobacteriati</taxon>
        <taxon>Methanobacteriota</taxon>
        <taxon>Stenosarchaea group</taxon>
        <taxon>Methanomicrobia</taxon>
        <taxon>Methanosarcinales</taxon>
        <taxon>Methanosarcinales incertae sedis</taxon>
        <taxon>GOM Arc I cluster</taxon>
        <taxon>Candidatus Argoarchaeum</taxon>
    </lineage>
</organism>
<feature type="domain" description="DUF5678" evidence="1">
    <location>
        <begin position="24"/>
        <end position="59"/>
    </location>
</feature>
<dbReference type="InterPro" id="IPR043734">
    <property type="entry name" value="DUF5678"/>
</dbReference>
<name>A0A811TA59_9EURY</name>
<dbReference type="EMBL" id="CAJHIO010000011">
    <property type="protein sequence ID" value="CAD6492339.1"/>
    <property type="molecule type" value="Genomic_DNA"/>
</dbReference>
<evidence type="ECO:0000313" key="3">
    <source>
        <dbReference type="Proteomes" id="UP000610373"/>
    </source>
</evidence>
<dbReference type="Pfam" id="PF18929">
    <property type="entry name" value="DUF5678"/>
    <property type="match status" value="1"/>
</dbReference>
<evidence type="ECO:0000313" key="2">
    <source>
        <dbReference type="EMBL" id="CAD6492339.1"/>
    </source>
</evidence>
<comment type="caution">
    <text evidence="2">The sequence shown here is derived from an EMBL/GenBank/DDBJ whole genome shotgun (WGS) entry which is preliminary data.</text>
</comment>
<dbReference type="AlphaFoldDB" id="A0A811TA59"/>
<gene>
    <name evidence="2" type="ORF">CHKLHMKO_00257</name>
</gene>